<dbReference type="Proteomes" id="UP000001072">
    <property type="component" value="Unassembled WGS sequence"/>
</dbReference>
<keyword evidence="2" id="KW-1185">Reference proteome</keyword>
<organism evidence="2">
    <name type="scientific">Melampsora larici-populina (strain 98AG31 / pathotype 3-4-7)</name>
    <name type="common">Poplar leaf rust fungus</name>
    <dbReference type="NCBI Taxonomy" id="747676"/>
    <lineage>
        <taxon>Eukaryota</taxon>
        <taxon>Fungi</taxon>
        <taxon>Dikarya</taxon>
        <taxon>Basidiomycota</taxon>
        <taxon>Pucciniomycotina</taxon>
        <taxon>Pucciniomycetes</taxon>
        <taxon>Pucciniales</taxon>
        <taxon>Melampsoraceae</taxon>
        <taxon>Melampsora</taxon>
    </lineage>
</organism>
<dbReference type="RefSeq" id="XP_007406830.1">
    <property type="nucleotide sequence ID" value="XM_007406768.1"/>
</dbReference>
<dbReference type="AlphaFoldDB" id="F4RCT3"/>
<proteinExistence type="predicted"/>
<name>F4RCT3_MELLP</name>
<gene>
    <name evidence="1" type="ORF">MELLADRAFT_95258</name>
</gene>
<dbReference type="InParanoid" id="F4RCT3"/>
<dbReference type="GeneID" id="18937186"/>
<reference evidence="2" key="1">
    <citation type="journal article" date="2011" name="Proc. Natl. Acad. Sci. U.S.A.">
        <title>Obligate biotrophy features unraveled by the genomic analysis of rust fungi.</title>
        <authorList>
            <person name="Duplessis S."/>
            <person name="Cuomo C.A."/>
            <person name="Lin Y.-C."/>
            <person name="Aerts A."/>
            <person name="Tisserant E."/>
            <person name="Veneault-Fourrey C."/>
            <person name="Joly D.L."/>
            <person name="Hacquard S."/>
            <person name="Amselem J."/>
            <person name="Cantarel B.L."/>
            <person name="Chiu R."/>
            <person name="Coutinho P.M."/>
            <person name="Feau N."/>
            <person name="Field M."/>
            <person name="Frey P."/>
            <person name="Gelhaye E."/>
            <person name="Goldberg J."/>
            <person name="Grabherr M.G."/>
            <person name="Kodira C.D."/>
            <person name="Kohler A."/>
            <person name="Kuees U."/>
            <person name="Lindquist E.A."/>
            <person name="Lucas S.M."/>
            <person name="Mago R."/>
            <person name="Mauceli E."/>
            <person name="Morin E."/>
            <person name="Murat C."/>
            <person name="Pangilinan J.L."/>
            <person name="Park R."/>
            <person name="Pearson M."/>
            <person name="Quesneville H."/>
            <person name="Rouhier N."/>
            <person name="Sakthikumar S."/>
            <person name="Salamov A.A."/>
            <person name="Schmutz J."/>
            <person name="Selles B."/>
            <person name="Shapiro H."/>
            <person name="Tanguay P."/>
            <person name="Tuskan G.A."/>
            <person name="Henrissat B."/>
            <person name="Van de Peer Y."/>
            <person name="Rouze P."/>
            <person name="Ellis J.G."/>
            <person name="Dodds P.N."/>
            <person name="Schein J.E."/>
            <person name="Zhong S."/>
            <person name="Hamelin R.C."/>
            <person name="Grigoriev I.V."/>
            <person name="Szabo L.J."/>
            <person name="Martin F."/>
        </authorList>
    </citation>
    <scope>NUCLEOTIDE SEQUENCE [LARGE SCALE GENOMIC DNA]</scope>
    <source>
        <strain evidence="2">98AG31 / pathotype 3-4-7</strain>
    </source>
</reference>
<sequence length="51" mass="5721">MIPLEFMFSSISPKIFVSLVLDLKIVLVQANVSFNKSPQFVVLRPPELSSN</sequence>
<dbReference type="HOGENOM" id="CLU_3106896_0_0_1"/>
<evidence type="ECO:0000313" key="2">
    <source>
        <dbReference type="Proteomes" id="UP000001072"/>
    </source>
</evidence>
<protein>
    <submittedName>
        <fullName evidence="1">Uncharacterized protein</fullName>
    </submittedName>
</protein>
<accession>F4RCT3</accession>
<dbReference type="EMBL" id="GL883096">
    <property type="protein sequence ID" value="EGG09776.1"/>
    <property type="molecule type" value="Genomic_DNA"/>
</dbReference>
<dbReference type="KEGG" id="mlr:MELLADRAFT_95258"/>
<evidence type="ECO:0000313" key="1">
    <source>
        <dbReference type="EMBL" id="EGG09776.1"/>
    </source>
</evidence>
<dbReference type="VEuPathDB" id="FungiDB:MELLADRAFT_95258"/>